<name>A0A5P9CS85_9VIBR</name>
<dbReference type="InterPro" id="IPR043080">
    <property type="entry name" value="Hemolysin_N_sf"/>
</dbReference>
<protein>
    <submittedName>
        <fullName evidence="4">Hemolysin</fullName>
    </submittedName>
</protein>
<dbReference type="InterPro" id="IPR016183">
    <property type="entry name" value="Leukocidin/Hemolysin_toxin"/>
</dbReference>
<keyword evidence="5" id="KW-1185">Reference proteome</keyword>
<dbReference type="InterPro" id="IPR036435">
    <property type="entry name" value="Leukocidin/porin_MspA_sf"/>
</dbReference>
<geneLocation type="plasmid" evidence="5">
    <name>pthaf100_a</name>
</geneLocation>
<feature type="signal peptide" evidence="2">
    <location>
        <begin position="1"/>
        <end position="25"/>
    </location>
</feature>
<keyword evidence="1 2" id="KW-0732">Signal</keyword>
<dbReference type="Gene3D" id="3.30.110.130">
    <property type="entry name" value="Hemolytic toxin, N-terminal domain"/>
    <property type="match status" value="1"/>
</dbReference>
<dbReference type="AlphaFoldDB" id="A0A5P9CS85"/>
<evidence type="ECO:0000259" key="3">
    <source>
        <dbReference type="SMART" id="SM00458"/>
    </source>
</evidence>
<dbReference type="GO" id="GO:0051715">
    <property type="term" value="P:cytolysis in another organism"/>
    <property type="evidence" value="ECO:0007669"/>
    <property type="project" value="InterPro"/>
</dbReference>
<dbReference type="Pfam" id="PF12563">
    <property type="entry name" value="Hemolysin_N"/>
    <property type="match status" value="1"/>
</dbReference>
<keyword evidence="4" id="KW-0614">Plasmid</keyword>
<evidence type="ECO:0000256" key="1">
    <source>
        <dbReference type="ARBA" id="ARBA00022729"/>
    </source>
</evidence>
<sequence length="639" mass="70496" precursor="true">MVLNKKRTLIAIAIASCMAWNTATATINEPQGVSVEILSSLQNSSKVAYINASYWLNGEVEPPSMTTIRDNVLKLERRYLIDFTAIEDPSQKEEAKKLLSNKTGLSFTSDFLVITPHKGELLYTPLVDENDPNKFELETPLISELRDGSESVNSDASTIPHVAFYLRVNRPITDQECTFDKSLNFENKGQRVFCDNANISLIYRVILERSLPYGKSGSATPDAKIVRISLDDDTSGVGIHLNENLDHVFSHIDLEADNAAFIGAVASSIFSPLIGASSVGALSASGTDYNSYDGYVTDWATDAIAQDYEFAFSASNDKAAILRTLPRTNLNAKYSSTEVSGFELGVSAGGDLGPDGPKASLGASASYSQQLRFTFDTQDYRVERIGTDAQNIRFKWAREQYDTAESMMNRSTDALWANVYPLDISKISPISYTGFVPKMEVIYTADPSVTGKTEFTIDSSVNIRPIYNGTYKHIITNHSYHGFENDGRRRVNKSVSFEVDWNHPVFTGGRPVNLQLGGFNNRCIGVSKDGTIVPETCDSTKDTQSFIFDKSGRYMSANDVSMCLDGESLDKLQTCNQNLSQRWSWKDNSNHLVNGLNNQNLGHDKSTGQLGLYSQETDSAEVSLRTITTYADVFTADAQ</sequence>
<dbReference type="CDD" id="cd23423">
    <property type="entry name" value="beta-trefoil_Ricin_hemolysin"/>
    <property type="match status" value="1"/>
</dbReference>
<dbReference type="InterPro" id="IPR000772">
    <property type="entry name" value="Ricin_B_lectin"/>
</dbReference>
<dbReference type="SUPFAM" id="SSF56959">
    <property type="entry name" value="Leukocidin-like"/>
    <property type="match status" value="1"/>
</dbReference>
<gene>
    <name evidence="4" type="primary">hlyA2</name>
    <name evidence="4" type="ORF">FIV01_19320</name>
</gene>
<dbReference type="Proteomes" id="UP000326936">
    <property type="component" value="Plasmid pTHAF100_a"/>
</dbReference>
<proteinExistence type="predicted"/>
<evidence type="ECO:0000256" key="2">
    <source>
        <dbReference type="SAM" id="SignalP"/>
    </source>
</evidence>
<dbReference type="EMBL" id="CP045351">
    <property type="protein sequence ID" value="QFT28552.1"/>
    <property type="molecule type" value="Genomic_DNA"/>
</dbReference>
<evidence type="ECO:0000313" key="4">
    <source>
        <dbReference type="EMBL" id="QFT28552.1"/>
    </source>
</evidence>
<evidence type="ECO:0000313" key="5">
    <source>
        <dbReference type="Proteomes" id="UP000326936"/>
    </source>
</evidence>
<dbReference type="SUPFAM" id="SSF50370">
    <property type="entry name" value="Ricin B-like lectins"/>
    <property type="match status" value="1"/>
</dbReference>
<dbReference type="SMART" id="SM00458">
    <property type="entry name" value="RICIN"/>
    <property type="match status" value="1"/>
</dbReference>
<feature type="domain" description="Ricin B lectin" evidence="3">
    <location>
        <begin position="510"/>
        <end position="627"/>
    </location>
</feature>
<accession>A0A5P9CS85</accession>
<organism evidence="4 5">
    <name type="scientific">Vibrio aquimaris</name>
    <dbReference type="NCBI Taxonomy" id="2587862"/>
    <lineage>
        <taxon>Bacteria</taxon>
        <taxon>Pseudomonadati</taxon>
        <taxon>Pseudomonadota</taxon>
        <taxon>Gammaproteobacteria</taxon>
        <taxon>Vibrionales</taxon>
        <taxon>Vibrionaceae</taxon>
        <taxon>Vibrio</taxon>
    </lineage>
</organism>
<feature type="chain" id="PRO_5025030899" evidence="2">
    <location>
        <begin position="26"/>
        <end position="639"/>
    </location>
</feature>
<dbReference type="GO" id="GO:0005576">
    <property type="term" value="C:extracellular region"/>
    <property type="evidence" value="ECO:0007669"/>
    <property type="project" value="InterPro"/>
</dbReference>
<dbReference type="RefSeq" id="WP_152432537.1">
    <property type="nucleotide sequence ID" value="NZ_CBCSDK010000009.1"/>
</dbReference>
<dbReference type="OrthoDB" id="6194540at2"/>
<dbReference type="InterPro" id="IPR035992">
    <property type="entry name" value="Ricin_B-like_lectins"/>
</dbReference>
<dbReference type="Gene3D" id="2.70.240.20">
    <property type="entry name" value="Leukocidin/Hemolysin toxin, cytolysin domain"/>
    <property type="match status" value="3"/>
</dbReference>
<dbReference type="InterPro" id="IPR022220">
    <property type="entry name" value="Hemolysin_N"/>
</dbReference>
<dbReference type="PROSITE" id="PS50231">
    <property type="entry name" value="RICIN_B_LECTIN"/>
    <property type="match status" value="1"/>
</dbReference>
<dbReference type="KEGG" id="vaq:FIV01_19320"/>
<dbReference type="Pfam" id="PF07968">
    <property type="entry name" value="Leukocidin"/>
    <property type="match status" value="1"/>
</dbReference>
<reference evidence="4 5" key="1">
    <citation type="submission" date="2019-10" db="EMBL/GenBank/DDBJ databases">
        <title>Complete genome sequence of Vibrio sp. strain THAF100, isolated from non-filtered water from the water column of tank 6 of a marine aquarium containing stony-coral fragments. Water maintained at 26 degree C.</title>
        <authorList>
            <person name="Ruckert C."/>
            <person name="Franco A."/>
            <person name="Kalinowski J."/>
            <person name="Glaeser S."/>
        </authorList>
    </citation>
    <scope>NUCLEOTIDE SEQUENCE [LARGE SCALE GENOMIC DNA]</scope>
    <source>
        <strain evidence="4 5">THAF100</strain>
        <plasmid evidence="5">pthaf100_a</plasmid>
    </source>
</reference>